<evidence type="ECO:0008006" key="5">
    <source>
        <dbReference type="Google" id="ProtNLM"/>
    </source>
</evidence>
<comment type="caution">
    <text evidence="3">The sequence shown here is derived from an EMBL/GenBank/DDBJ whole genome shotgun (WGS) entry which is preliminary data.</text>
</comment>
<keyword evidence="4" id="KW-1185">Reference proteome</keyword>
<feature type="transmembrane region" description="Helical" evidence="1">
    <location>
        <begin position="278"/>
        <end position="298"/>
    </location>
</feature>
<accession>A0A949JM27</accession>
<proteinExistence type="predicted"/>
<feature type="transmembrane region" description="Helical" evidence="1">
    <location>
        <begin position="217"/>
        <end position="237"/>
    </location>
</feature>
<feature type="signal peptide" evidence="2">
    <location>
        <begin position="1"/>
        <end position="18"/>
    </location>
</feature>
<gene>
    <name evidence="3" type="ORF">JGS22_003105</name>
</gene>
<feature type="transmembrane region" description="Helical" evidence="1">
    <location>
        <begin position="162"/>
        <end position="181"/>
    </location>
</feature>
<name>A0A949JM27_9ACTN</name>
<evidence type="ECO:0000256" key="2">
    <source>
        <dbReference type="SAM" id="SignalP"/>
    </source>
</evidence>
<dbReference type="EMBL" id="JAELVF020000001">
    <property type="protein sequence ID" value="MBU7596650.1"/>
    <property type="molecule type" value="Genomic_DNA"/>
</dbReference>
<evidence type="ECO:0000313" key="3">
    <source>
        <dbReference type="EMBL" id="MBU7596650.1"/>
    </source>
</evidence>
<feature type="transmembrane region" description="Helical" evidence="1">
    <location>
        <begin position="128"/>
        <end position="150"/>
    </location>
</feature>
<keyword evidence="1" id="KW-0472">Membrane</keyword>
<keyword evidence="1" id="KW-0812">Transmembrane</keyword>
<feature type="chain" id="PRO_5039334808" description="ABC transporter permease" evidence="2">
    <location>
        <begin position="19"/>
        <end position="307"/>
    </location>
</feature>
<evidence type="ECO:0000313" key="4">
    <source>
        <dbReference type="Proteomes" id="UP000694501"/>
    </source>
</evidence>
<evidence type="ECO:0000256" key="1">
    <source>
        <dbReference type="SAM" id="Phobius"/>
    </source>
</evidence>
<dbReference type="AlphaFoldDB" id="A0A949JM27"/>
<organism evidence="3 4">
    <name type="scientific">Streptomyces tardus</name>
    <dbReference type="NCBI Taxonomy" id="2780544"/>
    <lineage>
        <taxon>Bacteria</taxon>
        <taxon>Bacillati</taxon>
        <taxon>Actinomycetota</taxon>
        <taxon>Actinomycetes</taxon>
        <taxon>Kitasatosporales</taxon>
        <taxon>Streptomycetaceae</taxon>
        <taxon>Streptomyces</taxon>
    </lineage>
</organism>
<reference evidence="3" key="1">
    <citation type="submission" date="2021-06" db="EMBL/GenBank/DDBJ databases">
        <title>Sequencing of actinobacteria type strains.</title>
        <authorList>
            <person name="Nguyen G.-S."/>
            <person name="Wentzel A."/>
        </authorList>
    </citation>
    <scope>NUCLEOTIDE SEQUENCE</scope>
    <source>
        <strain evidence="3">P38-E01</strain>
    </source>
</reference>
<dbReference type="Proteomes" id="UP000694501">
    <property type="component" value="Unassembled WGS sequence"/>
</dbReference>
<keyword evidence="2" id="KW-0732">Signal</keyword>
<keyword evidence="1" id="KW-1133">Transmembrane helix</keyword>
<protein>
    <recommendedName>
        <fullName evidence="5">ABC transporter permease</fullName>
    </recommendedName>
</protein>
<feature type="transmembrane region" description="Helical" evidence="1">
    <location>
        <begin position="193"/>
        <end position="210"/>
    </location>
</feature>
<sequence length="307" mass="30983">MTCLITLMLLAFALPATHSGPDHLRTGVLRSQAAALPSGPEAQGGPRPELVRYESPAELRRAVRDREISGGFVVGERAVEVYTATAGGPPAANALRAMGEGIAERAQLATEVTDLAPFPSDDPQGTGLSAAALPMILGGVIPAVGFLQLFPGRRRVGLRLAGAGLFSLLAGFAVATVLSRVTGTLDGPLVPEALGLALGMAALSYTFLGLHALLGTVGLGAGVGTMMLLGNPLSGLATGGDWLPDGWATLGQLLPPGASGSLLRGTAYFDGAGTTAPLLVLVGWVLFGLALALAANLLPRRGSSKAA</sequence>